<dbReference type="InterPro" id="IPR026523">
    <property type="entry name" value="PNMA"/>
</dbReference>
<evidence type="ECO:0000259" key="1">
    <source>
        <dbReference type="Pfam" id="PF14893"/>
    </source>
</evidence>
<proteinExistence type="predicted"/>
<dbReference type="EMBL" id="JAIZAY010000382">
    <property type="protein sequence ID" value="KAJ8018417.1"/>
    <property type="molecule type" value="Genomic_DNA"/>
</dbReference>
<evidence type="ECO:0000313" key="3">
    <source>
        <dbReference type="Proteomes" id="UP001152320"/>
    </source>
</evidence>
<dbReference type="PANTHER" id="PTHR23095:SF46">
    <property type="entry name" value="GAG PROTEIN"/>
    <property type="match status" value="1"/>
</dbReference>
<feature type="domain" description="Paraneoplastic antigen Ma-like C-terminal" evidence="1">
    <location>
        <begin position="7"/>
        <end position="96"/>
    </location>
</feature>
<evidence type="ECO:0000313" key="2">
    <source>
        <dbReference type="EMBL" id="KAJ8018417.1"/>
    </source>
</evidence>
<dbReference type="Proteomes" id="UP001152320">
    <property type="component" value="Unassembled WGS sequence"/>
</dbReference>
<comment type="caution">
    <text evidence="2">The sequence shown here is derived from an EMBL/GenBank/DDBJ whole genome shotgun (WGS) entry which is preliminary data.</text>
</comment>
<name>A0A9Q0YE81_HOLLE</name>
<dbReference type="OrthoDB" id="115435at2759"/>
<organism evidence="2 3">
    <name type="scientific">Holothuria leucospilota</name>
    <name type="common">Black long sea cucumber</name>
    <name type="synonym">Mertensiothuria leucospilota</name>
    <dbReference type="NCBI Taxonomy" id="206669"/>
    <lineage>
        <taxon>Eukaryota</taxon>
        <taxon>Metazoa</taxon>
        <taxon>Echinodermata</taxon>
        <taxon>Eleutherozoa</taxon>
        <taxon>Echinozoa</taxon>
        <taxon>Holothuroidea</taxon>
        <taxon>Aspidochirotacea</taxon>
        <taxon>Aspidochirotida</taxon>
        <taxon>Holothuriidae</taxon>
        <taxon>Holothuria</taxon>
    </lineage>
</organism>
<keyword evidence="3" id="KW-1185">Reference proteome</keyword>
<gene>
    <name evidence="2" type="ORF">HOLleu_43609</name>
</gene>
<dbReference type="Pfam" id="PF14893">
    <property type="entry name" value="PNMA"/>
    <property type="match status" value="1"/>
</dbReference>
<dbReference type="InterPro" id="IPR048270">
    <property type="entry name" value="PNMA_C"/>
</dbReference>
<protein>
    <submittedName>
        <fullName evidence="2">Paraneoplastic antigen Ma1</fullName>
    </submittedName>
</protein>
<accession>A0A9Q0YE81</accession>
<sequence>MEEDWCRLSDPERKRRIREVLRTPASDVIFDLRQDKPPATSLDYLTALETAFGSAESGEELYFQLHSLQQREGKKTSQFLVRLQDKIQKVIQKGRLQL</sequence>
<reference evidence="2" key="1">
    <citation type="submission" date="2021-10" db="EMBL/GenBank/DDBJ databases">
        <title>Tropical sea cucumber genome reveals ecological adaptation and Cuvierian tubules defense mechanism.</title>
        <authorList>
            <person name="Chen T."/>
        </authorList>
    </citation>
    <scope>NUCLEOTIDE SEQUENCE</scope>
    <source>
        <strain evidence="2">Nanhai2018</strain>
        <tissue evidence="2">Muscle</tissue>
    </source>
</reference>
<dbReference type="AlphaFoldDB" id="A0A9Q0YE81"/>
<dbReference type="PANTHER" id="PTHR23095">
    <property type="entry name" value="PARANEOPLASTIC ANTIGEN"/>
    <property type="match status" value="1"/>
</dbReference>